<reference evidence="2 3" key="1">
    <citation type="submission" date="2021-01" db="EMBL/GenBank/DDBJ databases">
        <title>FDA dAtabase for Regulatory Grade micrObial Sequences (FDA-ARGOS): Supporting development and validation of Infectious Disease Dx tests.</title>
        <authorList>
            <person name="Sproer C."/>
            <person name="Gronow S."/>
            <person name="Severitt S."/>
            <person name="Schroder I."/>
            <person name="Tallon L."/>
            <person name="Sadzewicz L."/>
            <person name="Zhao X."/>
            <person name="Boylan J."/>
            <person name="Ott S."/>
            <person name="Bowen H."/>
            <person name="Vavikolanu K."/>
            <person name="Mehta A."/>
            <person name="Aluvathingal J."/>
            <person name="Nadendla S."/>
            <person name="Lowell S."/>
            <person name="Myers T."/>
            <person name="Yan Y."/>
            <person name="Sichtig H."/>
        </authorList>
    </citation>
    <scope>NUCLEOTIDE SEQUENCE [LARGE SCALE GENOMIC DNA]</scope>
    <source>
        <strain evidence="2 3">FDAARGOS_1148</strain>
    </source>
</reference>
<feature type="transmembrane region" description="Helical" evidence="1">
    <location>
        <begin position="258"/>
        <end position="279"/>
    </location>
</feature>
<evidence type="ECO:0008006" key="4">
    <source>
        <dbReference type="Google" id="ProtNLM"/>
    </source>
</evidence>
<proteinExistence type="predicted"/>
<name>A0AB37GY74_9STAP</name>
<evidence type="ECO:0000256" key="1">
    <source>
        <dbReference type="SAM" id="Phobius"/>
    </source>
</evidence>
<protein>
    <recommendedName>
        <fullName evidence="4">Glucosyltransferase</fullName>
    </recommendedName>
</protein>
<feature type="transmembrane region" description="Helical" evidence="1">
    <location>
        <begin position="69"/>
        <end position="91"/>
    </location>
</feature>
<dbReference type="AlphaFoldDB" id="A0AB37GY74"/>
<accession>A0AB37GY74</accession>
<feature type="transmembrane region" description="Helical" evidence="1">
    <location>
        <begin position="156"/>
        <end position="173"/>
    </location>
</feature>
<feature type="transmembrane region" description="Helical" evidence="1">
    <location>
        <begin position="377"/>
        <end position="394"/>
    </location>
</feature>
<dbReference type="KEGG" id="scv:A4G25_09710"/>
<dbReference type="EMBL" id="CP068073">
    <property type="protein sequence ID" value="QQS82017.1"/>
    <property type="molecule type" value="Genomic_DNA"/>
</dbReference>
<evidence type="ECO:0000313" key="3">
    <source>
        <dbReference type="Proteomes" id="UP000595942"/>
    </source>
</evidence>
<keyword evidence="1" id="KW-1133">Transmembrane helix</keyword>
<feature type="transmembrane region" description="Helical" evidence="1">
    <location>
        <begin position="179"/>
        <end position="195"/>
    </location>
</feature>
<dbReference type="Pfam" id="PF19528">
    <property type="entry name" value="DUF6056"/>
    <property type="match status" value="1"/>
</dbReference>
<dbReference type="GeneID" id="93725624"/>
<feature type="transmembrane region" description="Helical" evidence="1">
    <location>
        <begin position="127"/>
        <end position="144"/>
    </location>
</feature>
<feature type="transmembrane region" description="Helical" evidence="1">
    <location>
        <begin position="12"/>
        <end position="36"/>
    </location>
</feature>
<feature type="transmembrane region" description="Helical" evidence="1">
    <location>
        <begin position="286"/>
        <end position="306"/>
    </location>
</feature>
<evidence type="ECO:0000313" key="2">
    <source>
        <dbReference type="EMBL" id="QQS82017.1"/>
    </source>
</evidence>
<feature type="transmembrane region" description="Helical" evidence="1">
    <location>
        <begin position="202"/>
        <end position="224"/>
    </location>
</feature>
<feature type="transmembrane region" description="Helical" evidence="1">
    <location>
        <begin position="318"/>
        <end position="339"/>
    </location>
</feature>
<gene>
    <name evidence="2" type="ORF">I6J05_08790</name>
</gene>
<feature type="transmembrane region" description="Helical" evidence="1">
    <location>
        <begin position="103"/>
        <end position="121"/>
    </location>
</feature>
<dbReference type="RefSeq" id="WP_047132543.1">
    <property type="nucleotide sequence ID" value="NZ_CP015114.1"/>
</dbReference>
<keyword evidence="3" id="KW-1185">Reference proteome</keyword>
<feature type="transmembrane region" description="Helical" evidence="1">
    <location>
        <begin position="351"/>
        <end position="371"/>
    </location>
</feature>
<keyword evidence="1" id="KW-0472">Membrane</keyword>
<feature type="transmembrane region" description="Helical" evidence="1">
    <location>
        <begin position="406"/>
        <end position="424"/>
    </location>
</feature>
<dbReference type="InterPro" id="IPR045691">
    <property type="entry name" value="DUF6056"/>
</dbReference>
<sequence length="494" mass="57778">MKISTLLSSKSILKNFGLYTIILFFAILSAIIPLSLDDYAWKSKVGINRMHHWFHDYNGRYLSNLLELAAVRSSIAQILIMTIFSSLLIIMLRQLTFRNTKSISYILILLIVMMLPIPLFAETFGWVAGYVNYVTSASLLLYILKVYFEQYNRNGFHPLQQAWYFVIGITTTLLVEHVTLYLIILALCANIFYFYKRRKIKLVYFNFLIAHCIGASIMFSNSAYRQVTAGKDPYRSVEKHTSILDSINHLYLYNITPYFFTTNTLLLALLLVVVSIIMYVHKGKALYINLIFVSVVFVSLLFTMINRTNLNRVIFNEALIMISGTLFFVLITTFPIFIWQNLEWSRLSQRIFLYYGSAIFLTLPFLVITPFSARCTFASHIFIILILLELIKYIMKNVRFRWNPRWNNYLATVVMSTLILSYIAPISVNKYIDYSRSEKLLNMKHFPKSVTLQKVPFEEFHKIINFQENDWMVPAYKEVHKVPKETEVKIKPQQ</sequence>
<dbReference type="Proteomes" id="UP000595942">
    <property type="component" value="Chromosome"/>
</dbReference>
<organism evidence="2 3">
    <name type="scientific">Staphylococcus condimenti</name>
    <dbReference type="NCBI Taxonomy" id="70255"/>
    <lineage>
        <taxon>Bacteria</taxon>
        <taxon>Bacillati</taxon>
        <taxon>Bacillota</taxon>
        <taxon>Bacilli</taxon>
        <taxon>Bacillales</taxon>
        <taxon>Staphylococcaceae</taxon>
        <taxon>Staphylococcus</taxon>
    </lineage>
</organism>
<keyword evidence="1" id="KW-0812">Transmembrane</keyword>